<feature type="domain" description="Tyrosinase copper-binding" evidence="4">
    <location>
        <begin position="306"/>
        <end position="317"/>
    </location>
</feature>
<keyword evidence="2" id="KW-0186">Copper</keyword>
<keyword evidence="6" id="KW-1185">Reference proteome</keyword>
<dbReference type="Proteomes" id="UP001174997">
    <property type="component" value="Unassembled WGS sequence"/>
</dbReference>
<dbReference type="Gene3D" id="1.10.1280.10">
    <property type="entry name" value="Di-copper center containing domain from catechol oxidase"/>
    <property type="match status" value="1"/>
</dbReference>
<organism evidence="5 6">
    <name type="scientific">Cercophora samala</name>
    <dbReference type="NCBI Taxonomy" id="330535"/>
    <lineage>
        <taxon>Eukaryota</taxon>
        <taxon>Fungi</taxon>
        <taxon>Dikarya</taxon>
        <taxon>Ascomycota</taxon>
        <taxon>Pezizomycotina</taxon>
        <taxon>Sordariomycetes</taxon>
        <taxon>Sordariomycetidae</taxon>
        <taxon>Sordariales</taxon>
        <taxon>Lasiosphaeriaceae</taxon>
        <taxon>Cercophora</taxon>
    </lineage>
</organism>
<dbReference type="Pfam" id="PF00264">
    <property type="entry name" value="Tyrosinase"/>
    <property type="match status" value="1"/>
</dbReference>
<keyword evidence="1" id="KW-0479">Metal-binding</keyword>
<dbReference type="InterPro" id="IPR002227">
    <property type="entry name" value="Tyrosinase_Cu-bd"/>
</dbReference>
<dbReference type="GO" id="GO:0046872">
    <property type="term" value="F:metal ion binding"/>
    <property type="evidence" value="ECO:0007669"/>
    <property type="project" value="UniProtKB-KW"/>
</dbReference>
<gene>
    <name evidence="5" type="ORF">QBC41DRAFT_385494</name>
</gene>
<evidence type="ECO:0000313" key="6">
    <source>
        <dbReference type="Proteomes" id="UP001174997"/>
    </source>
</evidence>
<protein>
    <submittedName>
        <fullName evidence="5">Grixazone synthase</fullName>
    </submittedName>
</protein>
<name>A0AA39ZIF1_9PEZI</name>
<dbReference type="PANTHER" id="PTHR11474:SF126">
    <property type="entry name" value="TYROSINASE-LIKE PROTEIN TYR-1-RELATED"/>
    <property type="match status" value="1"/>
</dbReference>
<keyword evidence="3" id="KW-0732">Signal</keyword>
<evidence type="ECO:0000256" key="1">
    <source>
        <dbReference type="ARBA" id="ARBA00022723"/>
    </source>
</evidence>
<dbReference type="AlphaFoldDB" id="A0AA39ZIF1"/>
<dbReference type="EMBL" id="JAULSY010000020">
    <property type="protein sequence ID" value="KAK0671515.1"/>
    <property type="molecule type" value="Genomic_DNA"/>
</dbReference>
<evidence type="ECO:0000256" key="3">
    <source>
        <dbReference type="SAM" id="SignalP"/>
    </source>
</evidence>
<feature type="signal peptide" evidence="3">
    <location>
        <begin position="1"/>
        <end position="19"/>
    </location>
</feature>
<feature type="chain" id="PRO_5041231010" evidence="3">
    <location>
        <begin position="20"/>
        <end position="383"/>
    </location>
</feature>
<proteinExistence type="predicted"/>
<accession>A0AA39ZIF1</accession>
<evidence type="ECO:0000259" key="4">
    <source>
        <dbReference type="PROSITE" id="PS00498"/>
    </source>
</evidence>
<dbReference type="PRINTS" id="PR00092">
    <property type="entry name" value="TYROSINASE"/>
</dbReference>
<evidence type="ECO:0000256" key="2">
    <source>
        <dbReference type="ARBA" id="ARBA00023008"/>
    </source>
</evidence>
<dbReference type="GO" id="GO:0016491">
    <property type="term" value="F:oxidoreductase activity"/>
    <property type="evidence" value="ECO:0007669"/>
    <property type="project" value="InterPro"/>
</dbReference>
<comment type="caution">
    <text evidence="5">The sequence shown here is derived from an EMBL/GenBank/DDBJ whole genome shotgun (WGS) entry which is preliminary data.</text>
</comment>
<dbReference type="PROSITE" id="PS00498">
    <property type="entry name" value="TYROSINASE_2"/>
    <property type="match status" value="1"/>
</dbReference>
<dbReference type="PANTHER" id="PTHR11474">
    <property type="entry name" value="TYROSINASE FAMILY MEMBER"/>
    <property type="match status" value="1"/>
</dbReference>
<dbReference type="SUPFAM" id="SSF48056">
    <property type="entry name" value="Di-copper centre-containing domain"/>
    <property type="match status" value="1"/>
</dbReference>
<reference evidence="5" key="1">
    <citation type="submission" date="2023-06" db="EMBL/GenBank/DDBJ databases">
        <title>Genome-scale phylogeny and comparative genomics of the fungal order Sordariales.</title>
        <authorList>
            <consortium name="Lawrence Berkeley National Laboratory"/>
            <person name="Hensen N."/>
            <person name="Bonometti L."/>
            <person name="Westerberg I."/>
            <person name="Brannstrom I.O."/>
            <person name="Guillou S."/>
            <person name="Cros-Aarteil S."/>
            <person name="Calhoun S."/>
            <person name="Haridas S."/>
            <person name="Kuo A."/>
            <person name="Mondo S."/>
            <person name="Pangilinan J."/>
            <person name="Riley R."/>
            <person name="Labutti K."/>
            <person name="Andreopoulos B."/>
            <person name="Lipzen A."/>
            <person name="Chen C."/>
            <person name="Yanf M."/>
            <person name="Daum C."/>
            <person name="Ng V."/>
            <person name="Clum A."/>
            <person name="Steindorff A."/>
            <person name="Ohm R."/>
            <person name="Martin F."/>
            <person name="Silar P."/>
            <person name="Natvig D."/>
            <person name="Lalanne C."/>
            <person name="Gautier V."/>
            <person name="Ament-Velasquez S.L."/>
            <person name="Kruys A."/>
            <person name="Hutchinson M.I."/>
            <person name="Powell A.J."/>
            <person name="Barry K."/>
            <person name="Miller A.N."/>
            <person name="Grigoriev I.V."/>
            <person name="Debuchy R."/>
            <person name="Gladieux P."/>
            <person name="Thoren M.H."/>
            <person name="Johannesson H."/>
        </authorList>
    </citation>
    <scope>NUCLEOTIDE SEQUENCE</scope>
    <source>
        <strain evidence="5">CBS 307.81</strain>
    </source>
</reference>
<sequence length="383" mass="42405">MKLSSFIAGLLPFASLILAAPVTDPEQAAIDKNKEYARKYHQYIEDTIKDRNTGCTKENIRRRKEWSKLTSAERKDYLNANLCLASKPGITPQSVIPGTRSRFDDFVSSHIQLTGNVHASGFFLAYHRHLLWLWETALIEECGYQGTQPYWDWTLHWQDQSQHPVFSGGDDSLGTNGAYLPDRDNLQINLPGVDEPVIIPPATGGGCVSGPLSEENFKVNLGPIGYAPQGPDNGLGFNPRCLTRDLSPTISQQTLRPSNVTFLLEQSCLTEFNENLDKTPNGLGVHPAGHLSVGMVELDVFISPSDPIFYLHHANMDRLFTIWQGQDQEGRTGGVWGTQTTGNVPPSANVTLDTPVPFGYLKPGVPLRELQSSIEGPHCYIYE</sequence>
<dbReference type="InterPro" id="IPR050316">
    <property type="entry name" value="Tyrosinase/Hemocyanin"/>
</dbReference>
<dbReference type="InterPro" id="IPR008922">
    <property type="entry name" value="Di-copper_centre_dom_sf"/>
</dbReference>
<evidence type="ECO:0000313" key="5">
    <source>
        <dbReference type="EMBL" id="KAK0671515.1"/>
    </source>
</evidence>